<keyword evidence="5 10" id="KW-0521">NADP</keyword>
<dbReference type="Proteomes" id="UP000504631">
    <property type="component" value="Unplaced"/>
</dbReference>
<dbReference type="PANTHER" id="PTHR11011:SF45">
    <property type="entry name" value="FATTY ACYL-COA REDUCTASE CG8306-RELATED"/>
    <property type="match status" value="1"/>
</dbReference>
<feature type="transmembrane region" description="Helical" evidence="10">
    <location>
        <begin position="480"/>
        <end position="503"/>
    </location>
</feature>
<evidence type="ECO:0000259" key="12">
    <source>
        <dbReference type="Pfam" id="PF07993"/>
    </source>
</evidence>
<dbReference type="GO" id="GO:0016020">
    <property type="term" value="C:membrane"/>
    <property type="evidence" value="ECO:0007669"/>
    <property type="project" value="UniProtKB-SubCell"/>
</dbReference>
<protein>
    <recommendedName>
        <fullName evidence="10">Fatty acyl-CoA reductase</fullName>
        <ecNumber evidence="10">1.2.1.84</ecNumber>
    </recommendedName>
</protein>
<feature type="transmembrane region" description="Helical" evidence="10">
    <location>
        <begin position="372"/>
        <end position="390"/>
    </location>
</feature>
<dbReference type="Gene3D" id="3.40.50.720">
    <property type="entry name" value="NAD(P)-binding Rossmann-like Domain"/>
    <property type="match status" value="1"/>
</dbReference>
<evidence type="ECO:0000256" key="6">
    <source>
        <dbReference type="ARBA" id="ARBA00022989"/>
    </source>
</evidence>
<keyword evidence="13" id="KW-1185">Reference proteome</keyword>
<evidence type="ECO:0000256" key="4">
    <source>
        <dbReference type="ARBA" id="ARBA00022692"/>
    </source>
</evidence>
<dbReference type="RefSeq" id="XP_033362633.1">
    <property type="nucleotide sequence ID" value="XM_033506742.1"/>
</dbReference>
<feature type="domain" description="Fatty acyl-CoA reductase C-terminal" evidence="11">
    <location>
        <begin position="375"/>
        <end position="467"/>
    </location>
</feature>
<dbReference type="InterPro" id="IPR013120">
    <property type="entry name" value="FAR_NAD-bd"/>
</dbReference>
<gene>
    <name evidence="14" type="primary">LOC117240708</name>
</gene>
<evidence type="ECO:0000313" key="13">
    <source>
        <dbReference type="Proteomes" id="UP000504631"/>
    </source>
</evidence>
<dbReference type="EC" id="1.2.1.84" evidence="10"/>
<keyword evidence="6 10" id="KW-1133">Transmembrane helix</keyword>
<dbReference type="GO" id="GO:0080019">
    <property type="term" value="F:alcohol-forming very long-chain fatty acyl-CoA reductase activity"/>
    <property type="evidence" value="ECO:0007669"/>
    <property type="project" value="InterPro"/>
</dbReference>
<dbReference type="Pfam" id="PF07993">
    <property type="entry name" value="NAD_binding_4"/>
    <property type="match status" value="1"/>
</dbReference>
<evidence type="ECO:0000313" key="14">
    <source>
        <dbReference type="RefSeq" id="XP_033362633.1"/>
    </source>
</evidence>
<dbReference type="GO" id="GO:0005777">
    <property type="term" value="C:peroxisome"/>
    <property type="evidence" value="ECO:0007669"/>
    <property type="project" value="TreeGrafter"/>
</dbReference>
<comment type="function">
    <text evidence="10">Catalyzes the reduction of fatty acyl-CoA to fatty alcohols.</text>
</comment>
<dbReference type="PANTHER" id="PTHR11011">
    <property type="entry name" value="MALE STERILITY PROTEIN 2-RELATED"/>
    <property type="match status" value="1"/>
</dbReference>
<evidence type="ECO:0000256" key="10">
    <source>
        <dbReference type="RuleBase" id="RU363097"/>
    </source>
</evidence>
<dbReference type="GO" id="GO:0102965">
    <property type="term" value="F:alcohol-forming long-chain fatty acyl-CoA reductase activity"/>
    <property type="evidence" value="ECO:0007669"/>
    <property type="project" value="UniProtKB-EC"/>
</dbReference>
<organism evidence="13 14">
    <name type="scientific">Bombus vosnesenskii</name>
    <dbReference type="NCBI Taxonomy" id="207650"/>
    <lineage>
        <taxon>Eukaryota</taxon>
        <taxon>Metazoa</taxon>
        <taxon>Ecdysozoa</taxon>
        <taxon>Arthropoda</taxon>
        <taxon>Hexapoda</taxon>
        <taxon>Insecta</taxon>
        <taxon>Pterygota</taxon>
        <taxon>Neoptera</taxon>
        <taxon>Endopterygota</taxon>
        <taxon>Hymenoptera</taxon>
        <taxon>Apocrita</taxon>
        <taxon>Aculeata</taxon>
        <taxon>Apoidea</taxon>
        <taxon>Anthophila</taxon>
        <taxon>Apidae</taxon>
        <taxon>Bombus</taxon>
        <taxon>Pyrobombus</taxon>
    </lineage>
</organism>
<sequence length="504" mass="57866">MDTINKESNEDWINKRLNKMNALEEFYARNGILVTGATGFVGIGLLEKLMRVCPRITAIFILIRPKTNEALEQRFKKLIDDPIYDGVKAKNPSVLSRVYHVKGDVSLPDLGFSREDRNLLLEKVNIVFHAAATVRFNELLHVAINVNTKGTARVIELWNELRHPISFVHVSTAFSNANQYEIGEKVYTTSLKASEVTDMCDKFDKTSINEIENRILKTYPNTYTFSKNLAEQIVASKCKDLPAAIVRPSIVGASLEEPCPGWIQGTSAFTGIFLLISKGCATAIRGRRDARLDVVPVDFVVDTIICTAWHVTLQRGHEVKVYNCTSNANPYKWGQMKDTMVKCSIETPLNDTLWYPGCPMIANRYIYNVRSVIPYVLLAFVIDIFLRLRCSKPIMMKLLKNGHKLYTSVTYFTTHEWTFQRDNCSDLARKVKMLNDSDMVKLDLRDIDWEKYVAIYLMGIRKFILKQEFKSTARQRLSRLYWIHQVTKISGIIILLWIILYFVY</sequence>
<dbReference type="GeneID" id="117240708"/>
<dbReference type="AlphaFoldDB" id="A0A6J3LAJ2"/>
<dbReference type="KEGG" id="bvk:117240708"/>
<dbReference type="Pfam" id="PF03015">
    <property type="entry name" value="Sterile"/>
    <property type="match status" value="1"/>
</dbReference>
<dbReference type="CDD" id="cd09071">
    <property type="entry name" value="FAR_C"/>
    <property type="match status" value="1"/>
</dbReference>
<keyword evidence="7 10" id="KW-0443">Lipid metabolism</keyword>
<evidence type="ECO:0000256" key="2">
    <source>
        <dbReference type="ARBA" id="ARBA00005928"/>
    </source>
</evidence>
<dbReference type="InterPro" id="IPR036291">
    <property type="entry name" value="NAD(P)-bd_dom_sf"/>
</dbReference>
<name>A0A6J3LAJ2_9HYME</name>
<keyword evidence="3 10" id="KW-0444">Lipid biosynthesis</keyword>
<evidence type="ECO:0000256" key="8">
    <source>
        <dbReference type="ARBA" id="ARBA00023136"/>
    </source>
</evidence>
<keyword evidence="4 10" id="KW-0812">Transmembrane</keyword>
<comment type="catalytic activity">
    <reaction evidence="9 10">
        <text>a long-chain fatty acyl-CoA + 2 NADPH + 2 H(+) = a long-chain primary fatty alcohol + 2 NADP(+) + CoA</text>
        <dbReference type="Rhea" id="RHEA:52716"/>
        <dbReference type="ChEBI" id="CHEBI:15378"/>
        <dbReference type="ChEBI" id="CHEBI:57287"/>
        <dbReference type="ChEBI" id="CHEBI:57783"/>
        <dbReference type="ChEBI" id="CHEBI:58349"/>
        <dbReference type="ChEBI" id="CHEBI:77396"/>
        <dbReference type="ChEBI" id="CHEBI:83139"/>
        <dbReference type="EC" id="1.2.1.84"/>
    </reaction>
</comment>
<dbReference type="CDD" id="cd05236">
    <property type="entry name" value="FAR-N_SDR_e"/>
    <property type="match status" value="1"/>
</dbReference>
<evidence type="ECO:0000256" key="9">
    <source>
        <dbReference type="ARBA" id="ARBA00052530"/>
    </source>
</evidence>
<comment type="subcellular location">
    <subcellularLocation>
        <location evidence="1">Membrane</location>
        <topology evidence="1">Multi-pass membrane protein</topology>
    </subcellularLocation>
</comment>
<dbReference type="InterPro" id="IPR033640">
    <property type="entry name" value="FAR_C"/>
</dbReference>
<dbReference type="GO" id="GO:0035336">
    <property type="term" value="P:long-chain fatty-acyl-CoA metabolic process"/>
    <property type="evidence" value="ECO:0007669"/>
    <property type="project" value="TreeGrafter"/>
</dbReference>
<evidence type="ECO:0000256" key="5">
    <source>
        <dbReference type="ARBA" id="ARBA00022857"/>
    </source>
</evidence>
<evidence type="ECO:0000256" key="7">
    <source>
        <dbReference type="ARBA" id="ARBA00023098"/>
    </source>
</evidence>
<dbReference type="FunFam" id="3.40.50.720:FF:000143">
    <property type="entry name" value="Fatty acyl-CoA reductase"/>
    <property type="match status" value="1"/>
</dbReference>
<evidence type="ECO:0000256" key="1">
    <source>
        <dbReference type="ARBA" id="ARBA00004141"/>
    </source>
</evidence>
<dbReference type="InterPro" id="IPR026055">
    <property type="entry name" value="FAR"/>
</dbReference>
<evidence type="ECO:0000256" key="3">
    <source>
        <dbReference type="ARBA" id="ARBA00022516"/>
    </source>
</evidence>
<keyword evidence="8 10" id="KW-0472">Membrane</keyword>
<reference evidence="14" key="1">
    <citation type="submission" date="2025-08" db="UniProtKB">
        <authorList>
            <consortium name="RefSeq"/>
        </authorList>
    </citation>
    <scope>IDENTIFICATION</scope>
    <source>
        <tissue evidence="14">Muscle</tissue>
    </source>
</reference>
<feature type="domain" description="Thioester reductase (TE)" evidence="12">
    <location>
        <begin position="34"/>
        <end position="304"/>
    </location>
</feature>
<dbReference type="SUPFAM" id="SSF51735">
    <property type="entry name" value="NAD(P)-binding Rossmann-fold domains"/>
    <property type="match status" value="1"/>
</dbReference>
<keyword evidence="10" id="KW-0560">Oxidoreductase</keyword>
<evidence type="ECO:0000259" key="11">
    <source>
        <dbReference type="Pfam" id="PF03015"/>
    </source>
</evidence>
<accession>A0A6J3LAJ2</accession>
<comment type="similarity">
    <text evidence="2 10">Belongs to the fatty acyl-CoA reductase family.</text>
</comment>
<proteinExistence type="inferred from homology"/>